<comment type="caution">
    <text evidence="15">The sequence shown here is derived from an EMBL/GenBank/DDBJ whole genome shotgun (WGS) entry which is preliminary data.</text>
</comment>
<protein>
    <recommendedName>
        <fullName evidence="9 10">Large ribosomal subunit protein uL22</fullName>
    </recommendedName>
</protein>
<gene>
    <name evidence="10" type="primary">rplV</name>
    <name evidence="15" type="ORF">HMPREF9306_00528</name>
</gene>
<dbReference type="Gene3D" id="3.90.470.10">
    <property type="entry name" value="Ribosomal protein L22/L17"/>
    <property type="match status" value="1"/>
</dbReference>
<comment type="subunit">
    <text evidence="3 10 12">Part of the 50S ribosomal subunit.</text>
</comment>
<comment type="similarity">
    <text evidence="2 10 11">Belongs to the universal ribosomal protein uL22 family.</text>
</comment>
<dbReference type="Proteomes" id="UP000014417">
    <property type="component" value="Unassembled WGS sequence"/>
</dbReference>
<dbReference type="GO" id="GO:0022625">
    <property type="term" value="C:cytosolic large ribosomal subunit"/>
    <property type="evidence" value="ECO:0007669"/>
    <property type="project" value="TreeGrafter"/>
</dbReference>
<feature type="compositionally biased region" description="Basic and acidic residues" evidence="14">
    <location>
        <begin position="156"/>
        <end position="169"/>
    </location>
</feature>
<feature type="compositionally biased region" description="Basic and acidic residues" evidence="14">
    <location>
        <begin position="202"/>
        <end position="216"/>
    </location>
</feature>
<name>S2WZ21_9ACTN</name>
<evidence type="ECO:0000256" key="4">
    <source>
        <dbReference type="ARBA" id="ARBA00022730"/>
    </source>
</evidence>
<dbReference type="GO" id="GO:0003735">
    <property type="term" value="F:structural constituent of ribosome"/>
    <property type="evidence" value="ECO:0007669"/>
    <property type="project" value="InterPro"/>
</dbReference>
<comment type="function">
    <text evidence="1 10">The globular domain of the protein is located near the polypeptide exit tunnel on the outside of the subunit, while an extended beta-hairpin is found that lines the wall of the exit tunnel in the center of the 70S ribosome.</text>
</comment>
<dbReference type="PROSITE" id="PS00464">
    <property type="entry name" value="RIBOSOMAL_L22"/>
    <property type="match status" value="1"/>
</dbReference>
<keyword evidence="16" id="KW-1185">Reference proteome</keyword>
<dbReference type="InterPro" id="IPR001063">
    <property type="entry name" value="Ribosomal_uL22"/>
</dbReference>
<dbReference type="OrthoDB" id="9805969at2"/>
<keyword evidence="5 10" id="KW-0694">RNA-binding</keyword>
<sequence>MSKTNERPSRRLALLGDRPGSYAIARHVRMSPMKVRRVVNLVRGMDVTDALATLKFAPQAASEPVYKVVASAVANAEATESLGAEDLYISTAFVDEGVTLRRIRPRAKGSASAILKRGSHITVVVEPKEAREIVHKPAPQQGKAKKPADVAAAAETKVEAKAKVEEKPAAKKPAAKKPAAKKTAAKAEKPAAKKPAAKKPAAKKETKPATDKEKEA</sequence>
<evidence type="ECO:0000313" key="15">
    <source>
        <dbReference type="EMBL" id="EPD32999.1"/>
    </source>
</evidence>
<accession>S2WZ21</accession>
<evidence type="ECO:0000256" key="13">
    <source>
        <dbReference type="RuleBase" id="RU004008"/>
    </source>
</evidence>
<dbReference type="AlphaFoldDB" id="S2WZ21"/>
<dbReference type="SUPFAM" id="SSF54843">
    <property type="entry name" value="Ribosomal protein L22"/>
    <property type="match status" value="1"/>
</dbReference>
<evidence type="ECO:0000256" key="6">
    <source>
        <dbReference type="ARBA" id="ARBA00022980"/>
    </source>
</evidence>
<dbReference type="Pfam" id="PF00237">
    <property type="entry name" value="Ribosomal_L22"/>
    <property type="match status" value="1"/>
</dbReference>
<comment type="function">
    <text evidence="10 13">This protein binds specifically to 23S rRNA; its binding is stimulated by other ribosomal proteins, e.g., L4, L17, and L20. It is important during the early stages of 50S assembly. It makes multiple contacts with different domains of the 23S rRNA in the assembled 50S subunit and ribosome.</text>
</comment>
<dbReference type="InterPro" id="IPR005727">
    <property type="entry name" value="Ribosomal_uL22_bac/chlpt-type"/>
</dbReference>
<evidence type="ECO:0000256" key="1">
    <source>
        <dbReference type="ARBA" id="ARBA00003478"/>
    </source>
</evidence>
<evidence type="ECO:0000256" key="9">
    <source>
        <dbReference type="ARBA" id="ARBA00035207"/>
    </source>
</evidence>
<dbReference type="HAMAP" id="MF_01331_B">
    <property type="entry name" value="Ribosomal_uL22_B"/>
    <property type="match status" value="1"/>
</dbReference>
<keyword evidence="7 10" id="KW-0687">Ribonucleoprotein</keyword>
<evidence type="ECO:0000256" key="12">
    <source>
        <dbReference type="RuleBase" id="RU004006"/>
    </source>
</evidence>
<dbReference type="InterPro" id="IPR047867">
    <property type="entry name" value="Ribosomal_uL22_bac/org-type"/>
</dbReference>
<dbReference type="InterPro" id="IPR036394">
    <property type="entry name" value="Ribosomal_uL22_sf"/>
</dbReference>
<proteinExistence type="inferred from homology"/>
<dbReference type="NCBIfam" id="TIGR01044">
    <property type="entry name" value="rplV_bact"/>
    <property type="match status" value="1"/>
</dbReference>
<evidence type="ECO:0000256" key="3">
    <source>
        <dbReference type="ARBA" id="ARBA00011838"/>
    </source>
</evidence>
<dbReference type="GO" id="GO:0019843">
    <property type="term" value="F:rRNA binding"/>
    <property type="evidence" value="ECO:0007669"/>
    <property type="project" value="UniProtKB-UniRule"/>
</dbReference>
<dbReference type="GO" id="GO:0006412">
    <property type="term" value="P:translation"/>
    <property type="evidence" value="ECO:0007669"/>
    <property type="project" value="UniProtKB-UniRule"/>
</dbReference>
<reference evidence="15 16" key="1">
    <citation type="submission" date="2013-04" db="EMBL/GenBank/DDBJ databases">
        <title>The Genome Sequence of Propionimicrobium lymphophilum ACS-093-V-SCH5.</title>
        <authorList>
            <consortium name="The Broad Institute Genomics Platform"/>
            <person name="Earl A."/>
            <person name="Ward D."/>
            <person name="Feldgarden M."/>
            <person name="Gevers D."/>
            <person name="Saerens B."/>
            <person name="Vaneechoutte M."/>
            <person name="Walker B."/>
            <person name="Young S."/>
            <person name="Zeng Q."/>
            <person name="Gargeya S."/>
            <person name="Fitzgerald M."/>
            <person name="Haas B."/>
            <person name="Abouelleil A."/>
            <person name="Allen A.W."/>
            <person name="Alvarado L."/>
            <person name="Arachchi H.M."/>
            <person name="Berlin A.M."/>
            <person name="Chapman S.B."/>
            <person name="Gainer-Dewar J."/>
            <person name="Goldberg J."/>
            <person name="Griggs A."/>
            <person name="Gujja S."/>
            <person name="Hansen M."/>
            <person name="Howarth C."/>
            <person name="Imamovic A."/>
            <person name="Ireland A."/>
            <person name="Larimer J."/>
            <person name="McCowan C."/>
            <person name="Murphy C."/>
            <person name="Pearson M."/>
            <person name="Poon T.W."/>
            <person name="Priest M."/>
            <person name="Roberts A."/>
            <person name="Saif S."/>
            <person name="Shea T."/>
            <person name="Sisk P."/>
            <person name="Sykes S."/>
            <person name="Wortman J."/>
            <person name="Nusbaum C."/>
            <person name="Birren B."/>
        </authorList>
    </citation>
    <scope>NUCLEOTIDE SEQUENCE [LARGE SCALE GENOMIC DNA]</scope>
    <source>
        <strain evidence="15 16">ACS-093-V-SCH5</strain>
    </source>
</reference>
<evidence type="ECO:0000256" key="8">
    <source>
        <dbReference type="ARBA" id="ARBA00025084"/>
    </source>
</evidence>
<dbReference type="PANTHER" id="PTHR13501">
    <property type="entry name" value="CHLOROPLAST 50S RIBOSOMAL PROTEIN L22-RELATED"/>
    <property type="match status" value="1"/>
</dbReference>
<feature type="region of interest" description="Disordered" evidence="14">
    <location>
        <begin position="132"/>
        <end position="216"/>
    </location>
</feature>
<dbReference type="InterPro" id="IPR018260">
    <property type="entry name" value="Ribosomal_uL22_CS"/>
</dbReference>
<evidence type="ECO:0000256" key="10">
    <source>
        <dbReference type="HAMAP-Rule" id="MF_01331"/>
    </source>
</evidence>
<dbReference type="PATRIC" id="fig|883161.3.peg.534"/>
<keyword evidence="6 10" id="KW-0689">Ribosomal protein</keyword>
<evidence type="ECO:0000313" key="16">
    <source>
        <dbReference type="Proteomes" id="UP000014417"/>
    </source>
</evidence>
<evidence type="ECO:0000256" key="11">
    <source>
        <dbReference type="RuleBase" id="RU004005"/>
    </source>
</evidence>
<evidence type="ECO:0000256" key="7">
    <source>
        <dbReference type="ARBA" id="ARBA00023274"/>
    </source>
</evidence>
<dbReference type="EMBL" id="AGZR01000005">
    <property type="protein sequence ID" value="EPD32999.1"/>
    <property type="molecule type" value="Genomic_DNA"/>
</dbReference>
<dbReference type="HOGENOM" id="CLU_083987_3_2_11"/>
<comment type="function">
    <text evidence="8">This protein binds specifically to 23S rRNA; its binding is stimulated by other ribosomal proteins, e.g. L4, L17, and L20. It is important during the early stages of 50S assembly. It makes multiple contacts with different domains of the 23S rRNA in the assembled 50S subunit and ribosome.</text>
</comment>
<organism evidence="15 16">
    <name type="scientific">Propionimicrobium lymphophilum ACS-093-V-SCH5</name>
    <dbReference type="NCBI Taxonomy" id="883161"/>
    <lineage>
        <taxon>Bacteria</taxon>
        <taxon>Bacillati</taxon>
        <taxon>Actinomycetota</taxon>
        <taxon>Actinomycetes</taxon>
        <taxon>Propionibacteriales</taxon>
        <taxon>Propionibacteriaceae</taxon>
        <taxon>Propionimicrobium</taxon>
    </lineage>
</organism>
<keyword evidence="4 10" id="KW-0699">rRNA-binding</keyword>
<feature type="compositionally biased region" description="Basic residues" evidence="14">
    <location>
        <begin position="173"/>
        <end position="184"/>
    </location>
</feature>
<evidence type="ECO:0000256" key="5">
    <source>
        <dbReference type="ARBA" id="ARBA00022884"/>
    </source>
</evidence>
<dbReference type="PANTHER" id="PTHR13501:SF8">
    <property type="entry name" value="LARGE RIBOSOMAL SUBUNIT PROTEIN UL22M"/>
    <property type="match status" value="1"/>
</dbReference>
<dbReference type="STRING" id="883161.HMPREF9306_00528"/>
<dbReference type="CDD" id="cd00336">
    <property type="entry name" value="Ribosomal_L22"/>
    <property type="match status" value="1"/>
</dbReference>
<evidence type="ECO:0000256" key="14">
    <source>
        <dbReference type="SAM" id="MobiDB-lite"/>
    </source>
</evidence>
<evidence type="ECO:0000256" key="2">
    <source>
        <dbReference type="ARBA" id="ARBA00009451"/>
    </source>
</evidence>